<dbReference type="CDD" id="cd02023">
    <property type="entry name" value="UMPK"/>
    <property type="match status" value="1"/>
</dbReference>
<dbReference type="UniPathway" id="UPA00574">
    <property type="reaction ID" value="UER00637"/>
</dbReference>
<comment type="pathway">
    <text evidence="2 6">Pyrimidine metabolism; CTP biosynthesis via salvage pathway; CTP from cytidine: step 1/3.</text>
</comment>
<evidence type="ECO:0000256" key="6">
    <source>
        <dbReference type="RuleBase" id="RU003825"/>
    </source>
</evidence>
<dbReference type="Pfam" id="PF14681">
    <property type="entry name" value="UPRTase"/>
    <property type="match status" value="1"/>
</dbReference>
<dbReference type="EC" id="2.7.1.48" evidence="6"/>
<accession>A0A1Q3ADT3</accession>
<dbReference type="Gene3D" id="3.40.50.300">
    <property type="entry name" value="P-loop containing nucleotide triphosphate hydrolases"/>
    <property type="match status" value="1"/>
</dbReference>
<proteinExistence type="inferred from homology"/>
<comment type="caution">
    <text evidence="9">The sequence shown here is derived from an EMBL/GenBank/DDBJ whole genome shotgun (WGS) entry which is preliminary data.</text>
</comment>
<dbReference type="NCBIfam" id="NF004018">
    <property type="entry name" value="PRK05480.1"/>
    <property type="match status" value="1"/>
</dbReference>
<dbReference type="GO" id="GO:0004849">
    <property type="term" value="F:uridine kinase activity"/>
    <property type="evidence" value="ECO:0007669"/>
    <property type="project" value="UniProtKB-EC"/>
</dbReference>
<feature type="domain" description="Phosphoribulokinase/uridine kinase" evidence="7">
    <location>
        <begin position="46"/>
        <end position="234"/>
    </location>
</feature>
<dbReference type="OrthoDB" id="738517at2759"/>
<dbReference type="EMBL" id="BDGX01000037">
    <property type="protein sequence ID" value="GAV53887.1"/>
    <property type="molecule type" value="Genomic_DNA"/>
</dbReference>
<dbReference type="PANTHER" id="PTHR10285">
    <property type="entry name" value="URIDINE KINASE"/>
    <property type="match status" value="1"/>
</dbReference>
<evidence type="ECO:0000259" key="8">
    <source>
        <dbReference type="Pfam" id="PF14681"/>
    </source>
</evidence>
<feature type="domain" description="Phosphoribosyltransferase" evidence="8">
    <location>
        <begin position="280"/>
        <end position="463"/>
    </location>
</feature>
<evidence type="ECO:0000313" key="10">
    <source>
        <dbReference type="Proteomes" id="UP000187013"/>
    </source>
</evidence>
<dbReference type="Pfam" id="PF00485">
    <property type="entry name" value="PRK"/>
    <property type="match status" value="1"/>
</dbReference>
<evidence type="ECO:0000256" key="3">
    <source>
        <dbReference type="ARBA" id="ARBA00022679"/>
    </source>
</evidence>
<dbReference type="InterPro" id="IPR027417">
    <property type="entry name" value="P-loop_NTPase"/>
</dbReference>
<dbReference type="GO" id="GO:0044206">
    <property type="term" value="P:UMP salvage"/>
    <property type="evidence" value="ECO:0007669"/>
    <property type="project" value="UniProtKB-UniPathway"/>
</dbReference>
<keyword evidence="6" id="KW-0067">ATP-binding</keyword>
<evidence type="ECO:0000256" key="1">
    <source>
        <dbReference type="ARBA" id="ARBA00004690"/>
    </source>
</evidence>
<dbReference type="UniPathway" id="UPA00579">
    <property type="reaction ID" value="UER00640"/>
</dbReference>
<comment type="pathway">
    <text evidence="1 6">Pyrimidine metabolism; UMP biosynthesis via salvage pathway; UMP from uridine: step 1/1.</text>
</comment>
<evidence type="ECO:0000256" key="2">
    <source>
        <dbReference type="ARBA" id="ARBA00004784"/>
    </source>
</evidence>
<protein>
    <recommendedName>
        <fullName evidence="6">Uridine kinase</fullName>
        <ecNumber evidence="6">2.7.1.48</ecNumber>
    </recommendedName>
</protein>
<gene>
    <name evidence="9" type="ORF">ZYGR_0AK03890</name>
</gene>
<dbReference type="AlphaFoldDB" id="A0A1Q3ADT3"/>
<comment type="similarity">
    <text evidence="6">Belongs to the uridine kinase family.</text>
</comment>
<dbReference type="Proteomes" id="UP000187013">
    <property type="component" value="Unassembled WGS sequence"/>
</dbReference>
<dbReference type="GO" id="GO:0005524">
    <property type="term" value="F:ATP binding"/>
    <property type="evidence" value="ECO:0007669"/>
    <property type="project" value="UniProtKB-KW"/>
</dbReference>
<keyword evidence="3 6" id="KW-0808">Transferase</keyword>
<dbReference type="GO" id="GO:0044211">
    <property type="term" value="P:CTP salvage"/>
    <property type="evidence" value="ECO:0007669"/>
    <property type="project" value="UniProtKB-UniPathway"/>
</dbReference>
<reference evidence="9 10" key="1">
    <citation type="submission" date="2016-08" db="EMBL/GenBank/DDBJ databases">
        <title>Draft genome sequence of allopolyploid Zygosaccharomyces rouxii.</title>
        <authorList>
            <person name="Watanabe J."/>
            <person name="Uehara K."/>
            <person name="Mogi Y."/>
            <person name="Tsukioka Y."/>
        </authorList>
    </citation>
    <scope>NUCLEOTIDE SEQUENCE [LARGE SCALE GENOMIC DNA]</scope>
    <source>
        <strain evidence="9 10">NBRC 110957</strain>
    </source>
</reference>
<name>A0A1Q3ADT3_ZYGRO</name>
<evidence type="ECO:0000256" key="4">
    <source>
        <dbReference type="ARBA" id="ARBA00022741"/>
    </source>
</evidence>
<dbReference type="NCBIfam" id="TIGR00235">
    <property type="entry name" value="udk"/>
    <property type="match status" value="1"/>
</dbReference>
<dbReference type="PRINTS" id="PR00988">
    <property type="entry name" value="URIDINKINASE"/>
</dbReference>
<dbReference type="InterPro" id="IPR000836">
    <property type="entry name" value="PRTase_dom"/>
</dbReference>
<dbReference type="GO" id="GO:0043771">
    <property type="term" value="F:cytidine kinase activity"/>
    <property type="evidence" value="ECO:0007669"/>
    <property type="project" value="RHEA"/>
</dbReference>
<dbReference type="InterPro" id="IPR000764">
    <property type="entry name" value="Uridine_kinase-like"/>
</dbReference>
<dbReference type="FunFam" id="3.40.50.300:FF:000339">
    <property type="entry name" value="Uridine kinase"/>
    <property type="match status" value="1"/>
</dbReference>
<dbReference type="SUPFAM" id="SSF53271">
    <property type="entry name" value="PRTase-like"/>
    <property type="match status" value="1"/>
</dbReference>
<comment type="catalytic activity">
    <reaction evidence="6">
        <text>cytidine + ATP = CMP + ADP + H(+)</text>
        <dbReference type="Rhea" id="RHEA:24674"/>
        <dbReference type="ChEBI" id="CHEBI:15378"/>
        <dbReference type="ChEBI" id="CHEBI:17562"/>
        <dbReference type="ChEBI" id="CHEBI:30616"/>
        <dbReference type="ChEBI" id="CHEBI:60377"/>
        <dbReference type="ChEBI" id="CHEBI:456216"/>
        <dbReference type="EC" id="2.7.1.48"/>
    </reaction>
</comment>
<dbReference type="InterPro" id="IPR006083">
    <property type="entry name" value="PRK/URK"/>
</dbReference>
<sequence>MTASNTPSPTILESTNVARFHGKGTNGHHPKSKRFQYLPPWTTPYIIGVGGPSGSGKTSVAAKIVSSLNVPWTVLISLDNFYKPLNAEQRKRAFENNYDFDHPSAIDLDLAYEAIMSLKAGKKTTIPVYSFVEHNRIPNKNITIYGASIIVLEGIYTLYDERLLDLMDLKIYVDADLDVCLARRLSRDIVYRGRDLDGCLEQWERFVKPNAERYLKPKMKEADAIVPSLTDNGVAVELIINHIKSRLQQKSEQHLKELIELGHSDLVDVSEHSSLHELVPTNQVRAIITMLLNKMTSRYDFVFYFDRIATILLTQVLSDIPVYEKCTIETPEGSVIPGALKCDFNQITAINLIESGDCFMHSLKKTIPNIVTGKLLVQSDSRTGEPQLHFELLPPGIADYKMVLLTEAQMISGASMIMSAQVLLDHGVELENIKIVVFLATEISVRRILNAFDGKIDIYVGKIVTKDELNKCDWAKARFVGAKYFGW</sequence>
<evidence type="ECO:0000259" key="7">
    <source>
        <dbReference type="Pfam" id="PF00485"/>
    </source>
</evidence>
<evidence type="ECO:0000313" key="9">
    <source>
        <dbReference type="EMBL" id="GAV53887.1"/>
    </source>
</evidence>
<keyword evidence="5 6" id="KW-0418">Kinase</keyword>
<keyword evidence="4 6" id="KW-0547">Nucleotide-binding</keyword>
<evidence type="ECO:0000256" key="5">
    <source>
        <dbReference type="ARBA" id="ARBA00022777"/>
    </source>
</evidence>
<dbReference type="SUPFAM" id="SSF52540">
    <property type="entry name" value="P-loop containing nucleoside triphosphate hydrolases"/>
    <property type="match status" value="1"/>
</dbReference>
<dbReference type="InterPro" id="IPR029057">
    <property type="entry name" value="PRTase-like"/>
</dbReference>
<organism evidence="9 10">
    <name type="scientific">Zygosaccharomyces rouxii</name>
    <dbReference type="NCBI Taxonomy" id="4956"/>
    <lineage>
        <taxon>Eukaryota</taxon>
        <taxon>Fungi</taxon>
        <taxon>Dikarya</taxon>
        <taxon>Ascomycota</taxon>
        <taxon>Saccharomycotina</taxon>
        <taxon>Saccharomycetes</taxon>
        <taxon>Saccharomycetales</taxon>
        <taxon>Saccharomycetaceae</taxon>
        <taxon>Zygosaccharomyces</taxon>
    </lineage>
</organism>
<comment type="catalytic activity">
    <reaction evidence="6">
        <text>uridine + ATP = UMP + ADP + H(+)</text>
        <dbReference type="Rhea" id="RHEA:16825"/>
        <dbReference type="ChEBI" id="CHEBI:15378"/>
        <dbReference type="ChEBI" id="CHEBI:16704"/>
        <dbReference type="ChEBI" id="CHEBI:30616"/>
        <dbReference type="ChEBI" id="CHEBI:57865"/>
        <dbReference type="ChEBI" id="CHEBI:456216"/>
        <dbReference type="EC" id="2.7.1.48"/>
    </reaction>
</comment>
<dbReference type="Gene3D" id="3.40.50.2020">
    <property type="match status" value="1"/>
</dbReference>